<proteinExistence type="predicted"/>
<reference evidence="3" key="1">
    <citation type="journal article" date="2014" name="Front. Microbiol.">
        <title>High frequency of phylogenetically diverse reductive dehalogenase-homologous genes in deep subseafloor sedimentary metagenomes.</title>
        <authorList>
            <person name="Kawai M."/>
            <person name="Futagami T."/>
            <person name="Toyoda A."/>
            <person name="Takaki Y."/>
            <person name="Nishi S."/>
            <person name="Hori S."/>
            <person name="Arai W."/>
            <person name="Tsubouchi T."/>
            <person name="Morono Y."/>
            <person name="Uchiyama I."/>
            <person name="Ito T."/>
            <person name="Fujiyama A."/>
            <person name="Inagaki F."/>
            <person name="Takami H."/>
        </authorList>
    </citation>
    <scope>NUCLEOTIDE SEQUENCE</scope>
    <source>
        <strain evidence="3">Expedition CK06-06</strain>
    </source>
</reference>
<protein>
    <submittedName>
        <fullName evidence="3">Uncharacterized protein</fullName>
    </submittedName>
</protein>
<feature type="region of interest" description="Disordered" evidence="1">
    <location>
        <begin position="42"/>
        <end position="61"/>
    </location>
</feature>
<dbReference type="EMBL" id="BART01027264">
    <property type="protein sequence ID" value="GAG91350.1"/>
    <property type="molecule type" value="Genomic_DNA"/>
</dbReference>
<organism evidence="3">
    <name type="scientific">marine sediment metagenome</name>
    <dbReference type="NCBI Taxonomy" id="412755"/>
    <lineage>
        <taxon>unclassified sequences</taxon>
        <taxon>metagenomes</taxon>
        <taxon>ecological metagenomes</taxon>
    </lineage>
</organism>
<feature type="compositionally biased region" description="Basic and acidic residues" evidence="1">
    <location>
        <begin position="20"/>
        <end position="29"/>
    </location>
</feature>
<sequence length="100" mass="11506">MVEEEEESDIGSDEDNSNSEEVKEERDQLNKLGVSDTWDILTKPDTKKKEEKKPAFRGGGESEYGWLVGVVLLYLIWVLIFVMVKIKPELEESSENKLEE</sequence>
<evidence type="ECO:0000256" key="2">
    <source>
        <dbReference type="SAM" id="Phobius"/>
    </source>
</evidence>
<accession>X1B8A3</accession>
<keyword evidence="2" id="KW-1133">Transmembrane helix</keyword>
<feature type="compositionally biased region" description="Basic and acidic residues" evidence="1">
    <location>
        <begin position="42"/>
        <end position="54"/>
    </location>
</feature>
<gene>
    <name evidence="3" type="ORF">S01H4_48369</name>
</gene>
<comment type="caution">
    <text evidence="3">The sequence shown here is derived from an EMBL/GenBank/DDBJ whole genome shotgun (WGS) entry which is preliminary data.</text>
</comment>
<feature type="region of interest" description="Disordered" evidence="1">
    <location>
        <begin position="1"/>
        <end position="37"/>
    </location>
</feature>
<keyword evidence="2" id="KW-0472">Membrane</keyword>
<evidence type="ECO:0000313" key="3">
    <source>
        <dbReference type="EMBL" id="GAG91350.1"/>
    </source>
</evidence>
<dbReference type="AlphaFoldDB" id="X1B8A3"/>
<feature type="transmembrane region" description="Helical" evidence="2">
    <location>
        <begin position="64"/>
        <end position="84"/>
    </location>
</feature>
<evidence type="ECO:0000256" key="1">
    <source>
        <dbReference type="SAM" id="MobiDB-lite"/>
    </source>
</evidence>
<name>X1B8A3_9ZZZZ</name>
<feature type="compositionally biased region" description="Acidic residues" evidence="1">
    <location>
        <begin position="1"/>
        <end position="18"/>
    </location>
</feature>
<keyword evidence="2" id="KW-0812">Transmembrane</keyword>